<evidence type="ECO:0000256" key="13">
    <source>
        <dbReference type="SAM" id="MobiDB-lite"/>
    </source>
</evidence>
<feature type="binding site" evidence="12">
    <location>
        <position position="305"/>
    </location>
    <ligand>
        <name>Zn(2+)</name>
        <dbReference type="ChEBI" id="CHEBI:29105"/>
        <label>1</label>
    </ligand>
</feature>
<feature type="binding site" evidence="12">
    <location>
        <position position="334"/>
    </location>
    <ligand>
        <name>Zn(2+)</name>
        <dbReference type="ChEBI" id="CHEBI:29105"/>
        <label>2</label>
    </ligand>
</feature>
<evidence type="ECO:0000256" key="11">
    <source>
        <dbReference type="PIRNR" id="PIRNR009343"/>
    </source>
</evidence>
<keyword evidence="7 11" id="KW-0479">Metal-binding</keyword>
<dbReference type="Gene3D" id="2.170.270.10">
    <property type="entry name" value="SET domain"/>
    <property type="match status" value="1"/>
</dbReference>
<dbReference type="Pfam" id="PF00385">
    <property type="entry name" value="Chromo"/>
    <property type="match status" value="1"/>
</dbReference>
<dbReference type="GO" id="GO:0003697">
    <property type="term" value="F:single-stranded DNA binding"/>
    <property type="evidence" value="ECO:0007669"/>
    <property type="project" value="EnsemblFungi"/>
</dbReference>
<dbReference type="VEuPathDB" id="FungiDB:SJAG_04574"/>
<feature type="domain" description="Post-SET" evidence="17">
    <location>
        <begin position="501"/>
        <end position="517"/>
    </location>
</feature>
<dbReference type="GO" id="GO:0061649">
    <property type="term" value="F:ubiquitin-modified histone reader activity"/>
    <property type="evidence" value="ECO:0007669"/>
    <property type="project" value="EnsemblFungi"/>
</dbReference>
<gene>
    <name evidence="19" type="primary">clr4</name>
    <name evidence="18" type="ORF">SJAG_04574</name>
</gene>
<feature type="binding site" evidence="12">
    <location>
        <position position="334"/>
    </location>
    <ligand>
        <name>Zn(2+)</name>
        <dbReference type="ChEBI" id="CHEBI:29105"/>
        <label>3</label>
    </ligand>
</feature>
<keyword evidence="4 11" id="KW-0489">Methyltransferase</keyword>
<dbReference type="EC" id="2.1.1.355" evidence="11"/>
<dbReference type="GO" id="GO:0003727">
    <property type="term" value="F:single-stranded RNA binding"/>
    <property type="evidence" value="ECO:0007669"/>
    <property type="project" value="EnsemblFungi"/>
</dbReference>
<dbReference type="PROSITE" id="PS50013">
    <property type="entry name" value="CHROMO_2"/>
    <property type="match status" value="1"/>
</dbReference>
<dbReference type="GO" id="GO:0008270">
    <property type="term" value="F:zinc ion binding"/>
    <property type="evidence" value="ECO:0007669"/>
    <property type="project" value="UniProtKB-UniRule"/>
</dbReference>
<feature type="binding site" evidence="12">
    <location>
        <position position="340"/>
    </location>
    <ligand>
        <name>Zn(2+)</name>
        <dbReference type="ChEBI" id="CHEBI:29105"/>
        <label>3</label>
    </ligand>
</feature>
<dbReference type="InterPro" id="IPR001214">
    <property type="entry name" value="SET_dom"/>
</dbReference>
<dbReference type="Gene3D" id="2.40.50.40">
    <property type="match status" value="1"/>
</dbReference>
<evidence type="ECO:0000256" key="1">
    <source>
        <dbReference type="ARBA" id="ARBA00004123"/>
    </source>
</evidence>
<evidence type="ECO:0000259" key="16">
    <source>
        <dbReference type="PROSITE" id="PS50867"/>
    </source>
</evidence>
<sequence>MGARKRVRTAETWDPEEEFEVEKIVDEKLDPKGNVMLYRVRWLNYSSRSDTWEPPSNLVGCTAVLRDWHKKQKRPLPAELLTPEERQNIPKVVKKTSSSPSARTSLGNSTPVARTSKGKQDSRGTSSRRSSTNKHKQKSKRGHDTNDDQEDLYSFFGSTKRPRKTSAEATEIIEIDVEDDNAPDTEIPKADDENTKEDLIVKPPSPLQKQFIIYPVSRPPTRDAYAHFSNYEKRELFRDRLRQLRGPEITLVNEVDDEPCPSLDFQFISEYRLTEGVIPPDPNFQSGCNCPSEGCNLLEPNSCQCLEDMDDPRSFAYDEHGRLRPDSGNVIYECNDFCSCSMDCPNRVVQRGRVLPLEVFKTKDKGWGVRTIRTVKAGTFVTCYLGEVISSHEAAERDKNYEKDGITYLFDLDMFDDASEYTVDAQRYGDVSRFFNHSCSPNLAIYSVVRNRGVRTIYDLAMFSIKDINPMEELTFDYAGIREQVSPVPKEPKQPIRHGKAYRKCRCGAPNCRGWLFS</sequence>
<name>B6K768_SCHJY</name>
<evidence type="ECO:0000256" key="3">
    <source>
        <dbReference type="ARBA" id="ARBA00022454"/>
    </source>
</evidence>
<dbReference type="SUPFAM" id="SSF54160">
    <property type="entry name" value="Chromo domain-like"/>
    <property type="match status" value="1"/>
</dbReference>
<dbReference type="InterPro" id="IPR023779">
    <property type="entry name" value="Chromodomain_CS"/>
</dbReference>
<dbReference type="GO" id="GO:0031509">
    <property type="term" value="P:subtelomeric heterochromatin formation"/>
    <property type="evidence" value="ECO:0007669"/>
    <property type="project" value="EnsemblFungi"/>
</dbReference>
<comment type="subcellular location">
    <subcellularLocation>
        <location evidence="2">Chromosome</location>
    </subcellularLocation>
    <subcellularLocation>
        <location evidence="1 11">Nucleus</location>
    </subcellularLocation>
</comment>
<evidence type="ECO:0000259" key="14">
    <source>
        <dbReference type="PROSITE" id="PS50013"/>
    </source>
</evidence>
<dbReference type="GO" id="GO:0043494">
    <property type="term" value="C:CLRC complex"/>
    <property type="evidence" value="ECO:0007669"/>
    <property type="project" value="EnsemblFungi"/>
</dbReference>
<dbReference type="InterPro" id="IPR016197">
    <property type="entry name" value="Chromo-like_dom_sf"/>
</dbReference>
<dbReference type="InterPro" id="IPR003616">
    <property type="entry name" value="Post-SET_dom"/>
</dbReference>
<dbReference type="STRING" id="402676.B6K768"/>
<dbReference type="JaponicusDB" id="SJAG_04574">
    <property type="gene designation" value="clr4"/>
</dbReference>
<dbReference type="HOGENOM" id="CLU_020840_8_2_1"/>
<feature type="binding site" evidence="12">
    <location>
        <position position="303"/>
    </location>
    <ligand>
        <name>Zn(2+)</name>
        <dbReference type="ChEBI" id="CHEBI:29105"/>
        <label>1</label>
    </ligand>
</feature>
<feature type="binding site" evidence="12">
    <location>
        <position position="303"/>
    </location>
    <ligand>
        <name>Zn(2+)</name>
        <dbReference type="ChEBI" id="CHEBI:29105"/>
        <label>3</label>
    </ligand>
</feature>
<comment type="catalytic activity">
    <reaction evidence="11">
        <text>L-lysyl(9)-[histone H3] + 3 S-adenosyl-L-methionine = N(6),N(6),N(6)-trimethyl-L-lysyl(9)-[histone H3] + 3 S-adenosyl-L-homocysteine + 3 H(+)</text>
        <dbReference type="Rhea" id="RHEA:60276"/>
        <dbReference type="Rhea" id="RHEA-COMP:15538"/>
        <dbReference type="Rhea" id="RHEA-COMP:15546"/>
        <dbReference type="ChEBI" id="CHEBI:15378"/>
        <dbReference type="ChEBI" id="CHEBI:29969"/>
        <dbReference type="ChEBI" id="CHEBI:57856"/>
        <dbReference type="ChEBI" id="CHEBI:59789"/>
        <dbReference type="ChEBI" id="CHEBI:61961"/>
        <dbReference type="EC" id="2.1.1.355"/>
    </reaction>
</comment>
<dbReference type="InterPro" id="IPR011381">
    <property type="entry name" value="H3-K9_MeTrfase_SUV39H1/2-like"/>
</dbReference>
<feature type="binding site" evidence="12">
    <location>
        <position position="344"/>
    </location>
    <ligand>
        <name>Zn(2+)</name>
        <dbReference type="ChEBI" id="CHEBI:29105"/>
        <label>3</label>
    </ligand>
</feature>
<feature type="binding site" evidence="12">
    <location>
        <position position="338"/>
    </location>
    <ligand>
        <name>Zn(2+)</name>
        <dbReference type="ChEBI" id="CHEBI:29105"/>
        <label>2</label>
    </ligand>
</feature>
<dbReference type="GO" id="GO:0140949">
    <property type="term" value="F:histone H3K9 trimethyltransferase activity"/>
    <property type="evidence" value="ECO:0007669"/>
    <property type="project" value="UniProtKB-EC"/>
</dbReference>
<evidence type="ECO:0000256" key="9">
    <source>
        <dbReference type="ARBA" id="ARBA00022853"/>
    </source>
</evidence>
<evidence type="ECO:0000259" key="17">
    <source>
        <dbReference type="PROSITE" id="PS50868"/>
    </source>
</evidence>
<feature type="region of interest" description="Disordered" evidence="13">
    <location>
        <begin position="76"/>
        <end position="168"/>
    </location>
</feature>
<dbReference type="PROSITE" id="PS00598">
    <property type="entry name" value="CHROMO_1"/>
    <property type="match status" value="1"/>
</dbReference>
<dbReference type="GO" id="GO:0003690">
    <property type="term" value="F:double-stranded DNA binding"/>
    <property type="evidence" value="ECO:0007669"/>
    <property type="project" value="EnsemblFungi"/>
</dbReference>
<dbReference type="PROSITE" id="PS50868">
    <property type="entry name" value="POST_SET"/>
    <property type="match status" value="1"/>
</dbReference>
<dbReference type="SMART" id="SM00317">
    <property type="entry name" value="SET"/>
    <property type="match status" value="1"/>
</dbReference>
<dbReference type="EMBL" id="KE651168">
    <property type="protein sequence ID" value="EEB09372.2"/>
    <property type="molecule type" value="Genomic_DNA"/>
</dbReference>
<dbReference type="SMART" id="SM00298">
    <property type="entry name" value="CHROMO"/>
    <property type="match status" value="1"/>
</dbReference>
<dbReference type="GO" id="GO:0140720">
    <property type="term" value="C:subtelomeric heterochromatin"/>
    <property type="evidence" value="ECO:0007669"/>
    <property type="project" value="EnsemblFungi"/>
</dbReference>
<dbReference type="eggNOG" id="KOG1082">
    <property type="taxonomic scope" value="Eukaryota"/>
</dbReference>
<dbReference type="InterPro" id="IPR050973">
    <property type="entry name" value="H3K9_Histone-Lys_N-MTase"/>
</dbReference>
<dbReference type="PANTHER" id="PTHR46223:SF3">
    <property type="entry name" value="HISTONE-LYSINE N-METHYLTRANSFERASE SET-23"/>
    <property type="match status" value="1"/>
</dbReference>
<feature type="binding site" evidence="12">
    <location>
        <position position="507"/>
    </location>
    <ligand>
        <name>Zn(2+)</name>
        <dbReference type="ChEBI" id="CHEBI:29105"/>
        <label>4</label>
    </ligand>
</feature>
<feature type="binding site" evidence="12">
    <location>
        <position position="439"/>
    </location>
    <ligand>
        <name>Zn(2+)</name>
        <dbReference type="ChEBI" id="CHEBI:29105"/>
        <label>4</label>
    </ligand>
</feature>
<dbReference type="PROSITE" id="PS50867">
    <property type="entry name" value="PRE_SET"/>
    <property type="match status" value="1"/>
</dbReference>
<dbReference type="InterPro" id="IPR000953">
    <property type="entry name" value="Chromo/chromo_shadow_dom"/>
</dbReference>
<organism evidence="18 20">
    <name type="scientific">Schizosaccharomyces japonicus (strain yFS275 / FY16936)</name>
    <name type="common">Fission yeast</name>
    <dbReference type="NCBI Taxonomy" id="402676"/>
    <lineage>
        <taxon>Eukaryota</taxon>
        <taxon>Fungi</taxon>
        <taxon>Dikarya</taxon>
        <taxon>Ascomycota</taxon>
        <taxon>Taphrinomycotina</taxon>
        <taxon>Schizosaccharomycetes</taxon>
        <taxon>Schizosaccharomycetales</taxon>
        <taxon>Schizosaccharomycetaceae</taxon>
        <taxon>Schizosaccharomyces</taxon>
    </lineage>
</organism>
<proteinExistence type="inferred from homology"/>
<dbReference type="GO" id="GO:0032259">
    <property type="term" value="P:methylation"/>
    <property type="evidence" value="ECO:0007669"/>
    <property type="project" value="UniProtKB-KW"/>
</dbReference>
<dbReference type="SMART" id="SM00508">
    <property type="entry name" value="PostSET"/>
    <property type="match status" value="1"/>
</dbReference>
<dbReference type="GO" id="GO:0030466">
    <property type="term" value="P:silent mating-type cassette heterochromatin formation"/>
    <property type="evidence" value="ECO:0007669"/>
    <property type="project" value="EnsemblFungi"/>
</dbReference>
<evidence type="ECO:0000256" key="12">
    <source>
        <dbReference type="PIRSR" id="PIRSR009343-2"/>
    </source>
</evidence>
<keyword evidence="9 11" id="KW-0156">Chromatin regulator</keyword>
<evidence type="ECO:0000256" key="10">
    <source>
        <dbReference type="ARBA" id="ARBA00023242"/>
    </source>
</evidence>
<dbReference type="GO" id="GO:0005721">
    <property type="term" value="C:pericentric heterochromatin"/>
    <property type="evidence" value="ECO:0007669"/>
    <property type="project" value="EnsemblFungi"/>
</dbReference>
<keyword evidence="10 11" id="KW-0539">Nucleus</keyword>
<feature type="binding site" evidence="12">
    <location>
        <position position="505"/>
    </location>
    <ligand>
        <name>Zn(2+)</name>
        <dbReference type="ChEBI" id="CHEBI:29105"/>
        <label>4</label>
    </ligand>
</feature>
<evidence type="ECO:0000256" key="4">
    <source>
        <dbReference type="ARBA" id="ARBA00022603"/>
    </source>
</evidence>
<evidence type="ECO:0000313" key="18">
    <source>
        <dbReference type="EMBL" id="EEB09372.2"/>
    </source>
</evidence>
<dbReference type="RefSeq" id="XP_002175665.2">
    <property type="nucleotide sequence ID" value="XM_002175629.2"/>
</dbReference>
<dbReference type="SUPFAM" id="SSF82199">
    <property type="entry name" value="SET domain"/>
    <property type="match status" value="1"/>
</dbReference>
<feature type="compositionally biased region" description="Basic residues" evidence="13">
    <location>
        <begin position="131"/>
        <end position="141"/>
    </location>
</feature>
<keyword evidence="6 11" id="KW-0949">S-adenosyl-L-methionine</keyword>
<feature type="domain" description="SET" evidence="15">
    <location>
        <begin position="355"/>
        <end position="479"/>
    </location>
</feature>
<dbReference type="GO" id="GO:0031508">
    <property type="term" value="P:pericentric heterochromatin formation"/>
    <property type="evidence" value="ECO:0007669"/>
    <property type="project" value="EnsemblFungi"/>
</dbReference>
<evidence type="ECO:0000259" key="15">
    <source>
        <dbReference type="PROSITE" id="PS50280"/>
    </source>
</evidence>
<protein>
    <recommendedName>
        <fullName evidence="11">Histone-lysine N-methyltransferase</fullName>
        <ecNumber evidence="11">2.1.1.355</ecNumber>
    </recommendedName>
</protein>
<keyword evidence="5 11" id="KW-0808">Transferase</keyword>
<evidence type="ECO:0000256" key="5">
    <source>
        <dbReference type="ARBA" id="ARBA00022679"/>
    </source>
</evidence>
<evidence type="ECO:0000313" key="20">
    <source>
        <dbReference type="Proteomes" id="UP000001744"/>
    </source>
</evidence>
<dbReference type="GO" id="GO:0033562">
    <property type="term" value="P:co-transcriptional gene silencing by RNA interference machinery"/>
    <property type="evidence" value="ECO:0007669"/>
    <property type="project" value="EnsemblFungi"/>
</dbReference>
<dbReference type="GO" id="GO:0031491">
    <property type="term" value="F:nucleosome binding"/>
    <property type="evidence" value="ECO:0007669"/>
    <property type="project" value="EnsemblFungi"/>
</dbReference>
<feature type="domain" description="Chromo" evidence="14">
    <location>
        <begin position="19"/>
        <end position="72"/>
    </location>
</feature>
<feature type="compositionally biased region" description="Polar residues" evidence="13">
    <location>
        <begin position="102"/>
        <end position="113"/>
    </location>
</feature>
<dbReference type="Pfam" id="PF05033">
    <property type="entry name" value="Pre-SET"/>
    <property type="match status" value="1"/>
</dbReference>
<evidence type="ECO:0000256" key="6">
    <source>
        <dbReference type="ARBA" id="ARBA00022691"/>
    </source>
</evidence>
<evidence type="ECO:0000256" key="7">
    <source>
        <dbReference type="ARBA" id="ARBA00022723"/>
    </source>
</evidence>
<dbReference type="InterPro" id="IPR007728">
    <property type="entry name" value="Pre-SET_dom"/>
</dbReference>
<evidence type="ECO:0000313" key="19">
    <source>
        <dbReference type="JaponicusDB" id="SJAG_04574"/>
    </source>
</evidence>
<feature type="binding site" evidence="12">
    <location>
        <position position="288"/>
    </location>
    <ligand>
        <name>Zn(2+)</name>
        <dbReference type="ChEBI" id="CHEBI:29105"/>
        <label>2</label>
    </ligand>
</feature>
<accession>B6K768</accession>
<feature type="binding site" evidence="12">
    <location>
        <position position="290"/>
    </location>
    <ligand>
        <name>Zn(2+)</name>
        <dbReference type="ChEBI" id="CHEBI:29105"/>
        <label>1</label>
    </ligand>
</feature>
<dbReference type="GeneID" id="7051928"/>
<dbReference type="SMART" id="SM00468">
    <property type="entry name" value="PreSET"/>
    <property type="match status" value="1"/>
</dbReference>
<dbReference type="PROSITE" id="PS50280">
    <property type="entry name" value="SET"/>
    <property type="match status" value="1"/>
</dbReference>
<dbReference type="OrthoDB" id="308383at2759"/>
<keyword evidence="3" id="KW-0158">Chromosome</keyword>
<dbReference type="InterPro" id="IPR023780">
    <property type="entry name" value="Chromo_domain"/>
</dbReference>
<feature type="binding site" evidence="12">
    <location>
        <position position="512"/>
    </location>
    <ligand>
        <name>Zn(2+)</name>
        <dbReference type="ChEBI" id="CHEBI:29105"/>
        <label>4</label>
    </ligand>
</feature>
<reference evidence="18 20" key="1">
    <citation type="journal article" date="2011" name="Science">
        <title>Comparative functional genomics of the fission yeasts.</title>
        <authorList>
            <person name="Rhind N."/>
            <person name="Chen Z."/>
            <person name="Yassour M."/>
            <person name="Thompson D.A."/>
            <person name="Haas B.J."/>
            <person name="Habib N."/>
            <person name="Wapinski I."/>
            <person name="Roy S."/>
            <person name="Lin M.F."/>
            <person name="Heiman D.I."/>
            <person name="Young S.K."/>
            <person name="Furuya K."/>
            <person name="Guo Y."/>
            <person name="Pidoux A."/>
            <person name="Chen H.M."/>
            <person name="Robbertse B."/>
            <person name="Goldberg J.M."/>
            <person name="Aoki K."/>
            <person name="Bayne E.H."/>
            <person name="Berlin A.M."/>
            <person name="Desjardins C.A."/>
            <person name="Dobbs E."/>
            <person name="Dukaj L."/>
            <person name="Fan L."/>
            <person name="FitzGerald M.G."/>
            <person name="French C."/>
            <person name="Gujja S."/>
            <person name="Hansen K."/>
            <person name="Keifenheim D."/>
            <person name="Levin J.Z."/>
            <person name="Mosher R.A."/>
            <person name="Mueller C.A."/>
            <person name="Pfiffner J."/>
            <person name="Priest M."/>
            <person name="Russ C."/>
            <person name="Smialowska A."/>
            <person name="Swoboda P."/>
            <person name="Sykes S.M."/>
            <person name="Vaughn M."/>
            <person name="Vengrova S."/>
            <person name="Yoder R."/>
            <person name="Zeng Q."/>
            <person name="Allshire R."/>
            <person name="Baulcombe D."/>
            <person name="Birren B.W."/>
            <person name="Brown W."/>
            <person name="Ekwall K."/>
            <person name="Kellis M."/>
            <person name="Leatherwood J."/>
            <person name="Levin H."/>
            <person name="Margalit H."/>
            <person name="Martienssen R."/>
            <person name="Nieduszynski C.A."/>
            <person name="Spatafora J.W."/>
            <person name="Friedman N."/>
            <person name="Dalgaard J.Z."/>
            <person name="Baumann P."/>
            <person name="Niki H."/>
            <person name="Regev A."/>
            <person name="Nusbaum C."/>
        </authorList>
    </citation>
    <scope>NUCLEOTIDE SEQUENCE [LARGE SCALE GENOMIC DNA]</scope>
    <source>
        <strain evidence="20">yFS275 / FY16936</strain>
    </source>
</reference>
<evidence type="ECO:0000256" key="2">
    <source>
        <dbReference type="ARBA" id="ARBA00004286"/>
    </source>
</evidence>
<dbReference type="GO" id="GO:1902794">
    <property type="term" value="P:siRNA-independent facultative heterochromatin formation"/>
    <property type="evidence" value="ECO:0007669"/>
    <property type="project" value="EnsemblFungi"/>
</dbReference>
<feature type="domain" description="Pre-SET" evidence="16">
    <location>
        <begin position="286"/>
        <end position="352"/>
    </location>
</feature>
<dbReference type="PANTHER" id="PTHR46223">
    <property type="entry name" value="HISTONE-LYSINE N-METHYLTRANSFERASE SUV39H"/>
    <property type="match status" value="1"/>
</dbReference>
<dbReference type="Pfam" id="PF00856">
    <property type="entry name" value="SET"/>
    <property type="match status" value="1"/>
</dbReference>
<feature type="binding site" evidence="12">
    <location>
        <position position="288"/>
    </location>
    <ligand>
        <name>Zn(2+)</name>
        <dbReference type="ChEBI" id="CHEBI:29105"/>
        <label>1</label>
    </ligand>
</feature>
<dbReference type="Proteomes" id="UP000001744">
    <property type="component" value="Unassembled WGS sequence"/>
</dbReference>
<dbReference type="OMA" id="EVDDEPC"/>
<keyword evidence="20" id="KW-1185">Reference proteome</keyword>
<keyword evidence="8 11" id="KW-0862">Zinc</keyword>
<dbReference type="GO" id="GO:0031934">
    <property type="term" value="C:mating-type region heterochromatin"/>
    <property type="evidence" value="ECO:0007669"/>
    <property type="project" value="EnsemblFungi"/>
</dbReference>
<dbReference type="PIRSF" id="PIRSF009343">
    <property type="entry name" value="SUV39_SET"/>
    <property type="match status" value="1"/>
</dbReference>
<dbReference type="InterPro" id="IPR046341">
    <property type="entry name" value="SET_dom_sf"/>
</dbReference>
<dbReference type="AlphaFoldDB" id="B6K768"/>
<evidence type="ECO:0000256" key="8">
    <source>
        <dbReference type="ARBA" id="ARBA00022833"/>
    </source>
</evidence>
<comment type="similarity">
    <text evidence="11">Belongs to the class V-like SAM-binding methyltransferase superfamily. Histone-lysine methyltransferase family. Suvar3-9 subfamily.</text>
</comment>